<sequence>MMFKSEKKMRAALSVLAVVFGASAPVSSFAQDAAAPAPADAPAQAAGAPKLGWYKTCSKQEDNDICVVQNLILANGGQLVTAVGLISVTGKINRKLLQVSVPTARLVPPGILMQIDGGKGQKLDYAVCLPDKCTAEIPLTDAMIASLKKGSDVIFTSINFRRAPNPIKISLEGFTGAYDGEPVSESKLAESQRSLQEGMQKKAEEARKKLEDAQKAAKAQ</sequence>
<feature type="chain" id="PRO_5031318535" evidence="2">
    <location>
        <begin position="31"/>
        <end position="220"/>
    </location>
</feature>
<organism evidence="3 4">
    <name type="scientific">Rhizobium esperanzae</name>
    <dbReference type="NCBI Taxonomy" id="1967781"/>
    <lineage>
        <taxon>Bacteria</taxon>
        <taxon>Pseudomonadati</taxon>
        <taxon>Pseudomonadota</taxon>
        <taxon>Alphaproteobacteria</taxon>
        <taxon>Hyphomicrobiales</taxon>
        <taxon>Rhizobiaceae</taxon>
        <taxon>Rhizobium/Agrobacterium group</taxon>
        <taxon>Rhizobium</taxon>
    </lineage>
</organism>
<accession>A0A7W6QZD8</accession>
<evidence type="ECO:0000313" key="4">
    <source>
        <dbReference type="Proteomes" id="UP000540909"/>
    </source>
</evidence>
<protein>
    <submittedName>
        <fullName evidence="3">Invasion protein IalB</fullName>
    </submittedName>
</protein>
<dbReference type="Gene3D" id="2.60.40.1880">
    <property type="entry name" value="Invasion associated locus B (IalB) protein"/>
    <property type="match status" value="1"/>
</dbReference>
<dbReference type="RefSeq" id="WP_184466009.1">
    <property type="nucleotide sequence ID" value="NZ_JACIFY010000001.1"/>
</dbReference>
<feature type="compositionally biased region" description="Basic and acidic residues" evidence="1">
    <location>
        <begin position="199"/>
        <end position="220"/>
    </location>
</feature>
<dbReference type="InterPro" id="IPR010642">
    <property type="entry name" value="Invasion_prot_B"/>
</dbReference>
<feature type="region of interest" description="Disordered" evidence="1">
    <location>
        <begin position="182"/>
        <end position="220"/>
    </location>
</feature>
<feature type="signal peptide" evidence="2">
    <location>
        <begin position="1"/>
        <end position="30"/>
    </location>
</feature>
<dbReference type="InterPro" id="IPR038696">
    <property type="entry name" value="IalB_sf"/>
</dbReference>
<comment type="caution">
    <text evidence="3">The sequence shown here is derived from an EMBL/GenBank/DDBJ whole genome shotgun (WGS) entry which is preliminary data.</text>
</comment>
<evidence type="ECO:0000313" key="3">
    <source>
        <dbReference type="EMBL" id="MBB4233650.1"/>
    </source>
</evidence>
<dbReference type="Proteomes" id="UP000540909">
    <property type="component" value="Unassembled WGS sequence"/>
</dbReference>
<evidence type="ECO:0000256" key="2">
    <source>
        <dbReference type="SAM" id="SignalP"/>
    </source>
</evidence>
<name>A0A7W6QZD8_9HYPH</name>
<dbReference type="EMBL" id="JACIFY010000001">
    <property type="protein sequence ID" value="MBB4233650.1"/>
    <property type="molecule type" value="Genomic_DNA"/>
</dbReference>
<dbReference type="Pfam" id="PF06776">
    <property type="entry name" value="IalB"/>
    <property type="match status" value="1"/>
</dbReference>
<dbReference type="AlphaFoldDB" id="A0A7W6QZD8"/>
<keyword evidence="2" id="KW-0732">Signal</keyword>
<proteinExistence type="predicted"/>
<evidence type="ECO:0000256" key="1">
    <source>
        <dbReference type="SAM" id="MobiDB-lite"/>
    </source>
</evidence>
<gene>
    <name evidence="3" type="ORF">GGD57_000188</name>
</gene>
<reference evidence="3 4" key="1">
    <citation type="submission" date="2020-08" db="EMBL/GenBank/DDBJ databases">
        <title>Genomic Encyclopedia of Type Strains, Phase IV (KMG-V): Genome sequencing to study the core and pangenomes of soil and plant-associated prokaryotes.</title>
        <authorList>
            <person name="Whitman W."/>
        </authorList>
    </citation>
    <scope>NUCLEOTIDE SEQUENCE [LARGE SCALE GENOMIC DNA]</scope>
    <source>
        <strain evidence="3 4">SEMIA 4089</strain>
    </source>
</reference>